<keyword evidence="1" id="KW-0472">Membrane</keyword>
<evidence type="ECO:0000256" key="1">
    <source>
        <dbReference type="SAM" id="Phobius"/>
    </source>
</evidence>
<keyword evidence="3" id="KW-1185">Reference proteome</keyword>
<keyword evidence="1" id="KW-0812">Transmembrane</keyword>
<sequence length="246" mass="27111">MDRYYVVFLISAAIVGLIFLFNKNDNLVKETLKKSAASKMIAFDSSPDLPVGFGYKTQWIAVKTSDTKSVVDSISLTDVHEANWRTGFAGTGSGYYFVSPPVQGWTLIINPLMPDLGAEISSDPLSFPLKAISYLSQRFGEAYYFGNHRIVGYYSWAKASKGIVERAFGYLGESGTIMLDQGVPTDEETSLNLVFSNLTINDGMKHPDEEDVLSIAKQWTIDPRMTEGEYNLGVGYSGKLNKHLGG</sequence>
<dbReference type="AlphaFoldDB" id="A0A494YBH6"/>
<comment type="caution">
    <text evidence="2">The sequence shown here is derived from an EMBL/GenBank/DDBJ whole genome shotgun (WGS) entry which is preliminary data.</text>
</comment>
<dbReference type="Proteomes" id="UP000282076">
    <property type="component" value="Unassembled WGS sequence"/>
</dbReference>
<feature type="transmembrane region" description="Helical" evidence="1">
    <location>
        <begin position="6"/>
        <end position="22"/>
    </location>
</feature>
<reference evidence="2 3" key="1">
    <citation type="submission" date="2018-10" db="EMBL/GenBank/DDBJ databases">
        <title>Cohnella sp. M2MS4P-1, whole genome shotgun sequence.</title>
        <authorList>
            <person name="Tuo L."/>
        </authorList>
    </citation>
    <scope>NUCLEOTIDE SEQUENCE [LARGE SCALE GENOMIC DNA]</scope>
    <source>
        <strain evidence="2 3">M2MS4P-1</strain>
    </source>
</reference>
<keyword evidence="1" id="KW-1133">Transmembrane helix</keyword>
<evidence type="ECO:0000313" key="3">
    <source>
        <dbReference type="Proteomes" id="UP000282076"/>
    </source>
</evidence>
<gene>
    <name evidence="2" type="ORF">D7Z26_00330</name>
</gene>
<protein>
    <submittedName>
        <fullName evidence="2">Uncharacterized protein</fullName>
    </submittedName>
</protein>
<dbReference type="OrthoDB" id="8859217at2"/>
<dbReference type="RefSeq" id="WP_120973680.1">
    <property type="nucleotide sequence ID" value="NZ_RBZM01000001.1"/>
</dbReference>
<organism evidence="2 3">
    <name type="scientific">Cohnella endophytica</name>
    <dbReference type="NCBI Taxonomy" id="2419778"/>
    <lineage>
        <taxon>Bacteria</taxon>
        <taxon>Bacillati</taxon>
        <taxon>Bacillota</taxon>
        <taxon>Bacilli</taxon>
        <taxon>Bacillales</taxon>
        <taxon>Paenibacillaceae</taxon>
        <taxon>Cohnella</taxon>
    </lineage>
</organism>
<proteinExistence type="predicted"/>
<name>A0A494YBH6_9BACL</name>
<accession>A0A494YBH6</accession>
<dbReference type="EMBL" id="RBZM01000001">
    <property type="protein sequence ID" value="RKP57996.1"/>
    <property type="molecule type" value="Genomic_DNA"/>
</dbReference>
<evidence type="ECO:0000313" key="2">
    <source>
        <dbReference type="EMBL" id="RKP57996.1"/>
    </source>
</evidence>